<dbReference type="PANTHER" id="PTHR35564:SF3">
    <property type="entry name" value="TYPE VI SECRETION SYSTEM BASEPLATE SUBUNIT TSSG"/>
    <property type="match status" value="1"/>
</dbReference>
<evidence type="ECO:0000313" key="1">
    <source>
        <dbReference type="EMBL" id="KVK86300.1"/>
    </source>
</evidence>
<organism evidence="1 2">
    <name type="scientific">Burkholderia cepacia</name>
    <name type="common">Pseudomonas cepacia</name>
    <dbReference type="NCBI Taxonomy" id="292"/>
    <lineage>
        <taxon>Bacteria</taxon>
        <taxon>Pseudomonadati</taxon>
        <taxon>Pseudomonadota</taxon>
        <taxon>Betaproteobacteria</taxon>
        <taxon>Burkholderiales</taxon>
        <taxon>Burkholderiaceae</taxon>
        <taxon>Burkholderia</taxon>
        <taxon>Burkholderia cepacia complex</taxon>
    </lineage>
</organism>
<evidence type="ECO:0000313" key="2">
    <source>
        <dbReference type="Proteomes" id="UP000069001"/>
    </source>
</evidence>
<dbReference type="AlphaFoldDB" id="A0A103ZUJ6"/>
<dbReference type="RefSeq" id="WP_059521025.1">
    <property type="nucleotide sequence ID" value="NZ_LOXZ01000001.1"/>
</dbReference>
<dbReference type="EMBL" id="LOYH01000027">
    <property type="protein sequence ID" value="KVK86300.1"/>
    <property type="molecule type" value="Genomic_DNA"/>
</dbReference>
<dbReference type="NCBIfam" id="TIGR03347">
    <property type="entry name" value="VI_chp_1"/>
    <property type="match status" value="1"/>
</dbReference>
<proteinExistence type="predicted"/>
<protein>
    <submittedName>
        <fullName evidence="1">Type VI secretion protein</fullName>
    </submittedName>
</protein>
<dbReference type="InterPro" id="IPR010732">
    <property type="entry name" value="T6SS_TssG-like"/>
</dbReference>
<sequence>MAHAQRNPSPDLTEKLLESARNHDFFLLLERLHALHGDDLEAPDSDDPERQRIKLSNYAGMGFPASDVSLARRLAHSEPHQYEVQATFFGMHGPDSPLPSYYVELLAYEAGQGIGIRPAFFDVFHHRLLTLLHQAWRKYRHYIRFRPGASDPLSQRLFALIGLENTAIRGDTPIAWSRLLSFAGAVVHRSRSPAMVAGLIAHCFDLKDVDIRDFELRHADIDPGDRVQLGCLNGQLGESFRVGDSVRTRHAKFTIVIANLSQQRFREFLPHGENFERLRLLVAFLLRDQTPCDLELALRENEIPSFNLADDVGTELGWTSFLEQPALRRPPRVRLTVRA</sequence>
<comment type="caution">
    <text evidence="1">The sequence shown here is derived from an EMBL/GenBank/DDBJ whole genome shotgun (WGS) entry which is preliminary data.</text>
</comment>
<reference evidence="1 2" key="1">
    <citation type="submission" date="2015-11" db="EMBL/GenBank/DDBJ databases">
        <title>Expanding the genomic diversity of Burkholderia species for the development of highly accurate diagnostics.</title>
        <authorList>
            <person name="Sahl J."/>
            <person name="Keim P."/>
            <person name="Wagner D."/>
        </authorList>
    </citation>
    <scope>NUCLEOTIDE SEQUENCE [LARGE SCALE GENOMIC DNA]</scope>
    <source>
        <strain evidence="1 2">MSMB1302</strain>
    </source>
</reference>
<dbReference type="Proteomes" id="UP000069001">
    <property type="component" value="Unassembled WGS sequence"/>
</dbReference>
<name>A0A103ZUJ6_BURCE</name>
<gene>
    <name evidence="1" type="ORF">WS90_08535</name>
</gene>
<dbReference type="Pfam" id="PF06996">
    <property type="entry name" value="T6SS_TssG"/>
    <property type="match status" value="1"/>
</dbReference>
<dbReference type="PANTHER" id="PTHR35564">
    <property type="match status" value="1"/>
</dbReference>
<accession>A0A103ZUJ6</accession>